<dbReference type="Pfam" id="PF09664">
    <property type="entry name" value="DUF2399"/>
    <property type="match status" value="1"/>
</dbReference>
<evidence type="ECO:0008006" key="5">
    <source>
        <dbReference type="Google" id="ProtNLM"/>
    </source>
</evidence>
<evidence type="ECO:0000313" key="3">
    <source>
        <dbReference type="EMBL" id="GEC97368.1"/>
    </source>
</evidence>
<dbReference type="InterPro" id="IPR024465">
    <property type="entry name" value="DUF2399"/>
</dbReference>
<dbReference type="InterPro" id="IPR013495">
    <property type="entry name" value="CHP02679"/>
</dbReference>
<feature type="domain" description="Conserved hypothetical protein CHP02679 N terminus" evidence="2">
    <location>
        <begin position="33"/>
        <end position="230"/>
    </location>
</feature>
<dbReference type="RefSeq" id="WP_141354608.1">
    <property type="nucleotide sequence ID" value="NZ_BJNV01000080.1"/>
</dbReference>
<name>A0A4Y4CWS1_ZOORA</name>
<keyword evidence="4" id="KW-1185">Reference proteome</keyword>
<evidence type="ECO:0000259" key="1">
    <source>
        <dbReference type="Pfam" id="PF09664"/>
    </source>
</evidence>
<dbReference type="AlphaFoldDB" id="A0A4Y4CWS1"/>
<sequence length="398" mass="42358">MTVDARLQRLLGGEALAGLRKRLRQRYQRGAPTGVMRLGELSEAEHAALAALAGRPARHVRSMQIEVAEIDARLARAELAVSLRDALEQIDGPIVDLTAERLQARSAWQQLIEDCEHSGLRSALQTPGGLGLLKRLCGSRPEAGAQLVRDADRVLRRLPALGIPRAQLAVAALGDAHALDAGSPAATLVLTALRQLAAAEPDIESTREQWAAAGVLVNELARPALALNLPGPTGAEAGEPTYLSLRRLLRSPPAWGVIGCPVFVCENPNLLAIAADQLGPRCAPLVCTDGMPAAAQRVLLGQLRAAGAVLHYHGDFDWPGLRIGNLMLREHDARPWRFSTADYYAAVRGAPRPGRLLDDAAVSALWDNALAGAMLAERLAIDEEGLAEVLLGDLNQSG</sequence>
<feature type="domain" description="DUF2399" evidence="1">
    <location>
        <begin position="242"/>
        <end position="394"/>
    </location>
</feature>
<dbReference type="Pfam" id="PF11796">
    <property type="entry name" value="DUF3323"/>
    <property type="match status" value="1"/>
</dbReference>
<evidence type="ECO:0000259" key="2">
    <source>
        <dbReference type="Pfam" id="PF11796"/>
    </source>
</evidence>
<evidence type="ECO:0000313" key="4">
    <source>
        <dbReference type="Proteomes" id="UP000318422"/>
    </source>
</evidence>
<dbReference type="NCBIfam" id="TIGR02679">
    <property type="entry name" value="TIGR02679 family protein"/>
    <property type="match status" value="1"/>
</dbReference>
<dbReference type="OrthoDB" id="8188786at2"/>
<proteinExistence type="predicted"/>
<accession>A0A4Y4CWS1</accession>
<dbReference type="InterPro" id="IPR024466">
    <property type="entry name" value="CHP02679_N"/>
</dbReference>
<protein>
    <recommendedName>
        <fullName evidence="5">TIGR02679 family protein</fullName>
    </recommendedName>
</protein>
<dbReference type="EMBL" id="BJNV01000080">
    <property type="protein sequence ID" value="GEC97368.1"/>
    <property type="molecule type" value="Genomic_DNA"/>
</dbReference>
<organism evidence="3 4">
    <name type="scientific">Zoogloea ramigera</name>
    <dbReference type="NCBI Taxonomy" id="350"/>
    <lineage>
        <taxon>Bacteria</taxon>
        <taxon>Pseudomonadati</taxon>
        <taxon>Pseudomonadota</taxon>
        <taxon>Betaproteobacteria</taxon>
        <taxon>Rhodocyclales</taxon>
        <taxon>Zoogloeaceae</taxon>
        <taxon>Zoogloea</taxon>
    </lineage>
</organism>
<comment type="caution">
    <text evidence="3">The sequence shown here is derived from an EMBL/GenBank/DDBJ whole genome shotgun (WGS) entry which is preliminary data.</text>
</comment>
<dbReference type="Proteomes" id="UP000318422">
    <property type="component" value="Unassembled WGS sequence"/>
</dbReference>
<gene>
    <name evidence="3" type="ORF">ZRA01_34410</name>
</gene>
<reference evidence="3 4" key="1">
    <citation type="submission" date="2019-06" db="EMBL/GenBank/DDBJ databases">
        <title>Whole genome shotgun sequence of Zoogloea ramigera NBRC 15342.</title>
        <authorList>
            <person name="Hosoyama A."/>
            <person name="Uohara A."/>
            <person name="Ohji S."/>
            <person name="Ichikawa N."/>
        </authorList>
    </citation>
    <scope>NUCLEOTIDE SEQUENCE [LARGE SCALE GENOMIC DNA]</scope>
    <source>
        <strain evidence="3 4">NBRC 15342</strain>
    </source>
</reference>